<feature type="compositionally biased region" description="Basic and acidic residues" evidence="17">
    <location>
        <begin position="105"/>
        <end position="114"/>
    </location>
</feature>
<comment type="subcellular location">
    <subcellularLocation>
        <location evidence="1">Host nucleus</location>
    </subcellularLocation>
    <subcellularLocation>
        <location evidence="2">Virion</location>
    </subcellularLocation>
</comment>
<dbReference type="InterPro" id="IPR001878">
    <property type="entry name" value="Znf_CCHC"/>
</dbReference>
<name>A0AA95Z370_9VIRU</name>
<evidence type="ECO:0000256" key="5">
    <source>
        <dbReference type="ARBA" id="ARBA00022524"/>
    </source>
</evidence>
<evidence type="ECO:0000256" key="14">
    <source>
        <dbReference type="ARBA" id="ARBA00024644"/>
    </source>
</evidence>
<keyword evidence="10" id="KW-1145">T=7 icosahedral capsid protein</keyword>
<evidence type="ECO:0000256" key="16">
    <source>
        <dbReference type="PROSITE-ProRule" id="PRU00047"/>
    </source>
</evidence>
<comment type="subunit">
    <text evidence="4">Interacts (via nuclear localization signal) with host importin alpha.</text>
</comment>
<dbReference type="GO" id="GO:0042025">
    <property type="term" value="C:host cell nucleus"/>
    <property type="evidence" value="ECO:0007669"/>
    <property type="project" value="UniProtKB-SubCell"/>
</dbReference>
<comment type="function">
    <text evidence="14">Self assembles to form an icosahedral capsid, about 50 nm in diameter, nm, composed of 420 subunits of the viral capsid protein. The capsid encapsulates the genomic dsDNA. Following virus entry into host cell, provides nuclear import of the viral genome. Virus particles do not enter the nucleus, but dock at the nuclear membrane through the interaction with host importins.</text>
</comment>
<keyword evidence="13" id="KW-1160">Virus entry into host cell</keyword>
<keyword evidence="9 16" id="KW-0863">Zinc-finger</keyword>
<reference evidence="19" key="1">
    <citation type="submission" date="2023-06" db="EMBL/GenBank/DDBJ databases">
        <title>Identification of viral pathogens in a Physostegia virginiana plant by high-throughput sequencing.</title>
        <authorList>
            <person name="Dong J."/>
            <person name="Fu S."/>
            <person name="Chen Y."/>
            <person name="Cao M."/>
            <person name="Zhou X."/>
            <person name="Wu J."/>
        </authorList>
    </citation>
    <scope>NUCLEOTIDE SEQUENCE</scope>
</reference>
<dbReference type="InterPro" id="IPR001988">
    <property type="entry name" value="Caulimo_coat"/>
</dbReference>
<sequence>MSLILIALFDALLRDDIDQREVVELMNCSEDKLVNMFSTNMDLRERYLVKQEPNNEVFAIQEQDRIPEEPETDASSFDELEESDEEDDVIPPANLRMFKASSSGVKKEQGNEYPKKRKTASGWDWNPPETYKGIPTFVPGKNAVNDSILDLDCIPDQASRKKLIDSWYAAMNLTILTNRDSYNTAQLVLVLFEHKSTGNVQNFIKQANWDTKKSPEAISEEVLRGLYTMFLGLDYTLSEKKEQEKLRSKAEDLLAKAELCNICELDSFTCFYEKQINHLPMTDWPKWIDLYLSKIPIIGMQAKARWTNEKSDSTNYSLMFATEIVRAEIAKICDLQKKGKQLRKFNKCCPDLSTQADYRFGCYDKNSRRKPKKHSSKKKSKKLRRVWKKRKNKFSPGKYFFDKKTKKPNFCPAGKKKCRCWICTEEGHYANECPNRNKHSEKVKILEERLDKGFYPVEDPYTNNLVVYSLQVEEVYESDSVTETEPETSSEESNSDSSDDE</sequence>
<keyword evidence="8" id="KW-0479">Metal-binding</keyword>
<dbReference type="GO" id="GO:0046718">
    <property type="term" value="P:symbiont entry into host cell"/>
    <property type="evidence" value="ECO:0007669"/>
    <property type="project" value="UniProtKB-KW"/>
</dbReference>
<accession>A0AA95Z370</accession>
<keyword evidence="6 19" id="KW-0167">Capsid protein</keyword>
<feature type="compositionally biased region" description="Acidic residues" evidence="17">
    <location>
        <begin position="69"/>
        <end position="89"/>
    </location>
</feature>
<evidence type="ECO:0000256" key="11">
    <source>
        <dbReference type="ARBA" id="ARBA00022833"/>
    </source>
</evidence>
<feature type="region of interest" description="Disordered" evidence="17">
    <location>
        <begin position="477"/>
        <end position="501"/>
    </location>
</feature>
<dbReference type="GO" id="GO:0005198">
    <property type="term" value="F:structural molecule activity"/>
    <property type="evidence" value="ECO:0007669"/>
    <property type="project" value="InterPro"/>
</dbReference>
<evidence type="ECO:0000313" key="19">
    <source>
        <dbReference type="EMBL" id="WNH14478.1"/>
    </source>
</evidence>
<evidence type="ECO:0000256" key="10">
    <source>
        <dbReference type="ARBA" id="ARBA00022828"/>
    </source>
</evidence>
<evidence type="ECO:0000256" key="9">
    <source>
        <dbReference type="ARBA" id="ARBA00022771"/>
    </source>
</evidence>
<dbReference type="GO" id="GO:0039620">
    <property type="term" value="C:T=7 icosahedral viral capsid"/>
    <property type="evidence" value="ECO:0007669"/>
    <property type="project" value="UniProtKB-KW"/>
</dbReference>
<organism evidence="19">
    <name type="scientific">Physostegia virginiana caulimovirus 2</name>
    <dbReference type="NCBI Taxonomy" id="3075964"/>
    <lineage>
        <taxon>Viruses</taxon>
        <taxon>Riboviria</taxon>
        <taxon>Pararnavirae</taxon>
        <taxon>Artverviricota</taxon>
        <taxon>Revtraviricetes</taxon>
        <taxon>Ortervirales</taxon>
        <taxon>Caulimoviridae</taxon>
        <taxon>Caulimovirus</taxon>
    </lineage>
</organism>
<protein>
    <recommendedName>
        <fullName evidence="15">Coat protein</fullName>
    </recommendedName>
</protein>
<evidence type="ECO:0000256" key="4">
    <source>
        <dbReference type="ARBA" id="ARBA00011242"/>
    </source>
</evidence>
<comment type="similarity">
    <text evidence="3">Belongs to the caulimoviridae capsid protein family.</text>
</comment>
<dbReference type="PRINTS" id="PR00221">
    <property type="entry name" value="CAULIMOCOAT"/>
</dbReference>
<dbReference type="PROSITE" id="PS50158">
    <property type="entry name" value="ZF_CCHC"/>
    <property type="match status" value="1"/>
</dbReference>
<evidence type="ECO:0000256" key="1">
    <source>
        <dbReference type="ARBA" id="ARBA00004147"/>
    </source>
</evidence>
<feature type="domain" description="CCHC-type" evidence="18">
    <location>
        <begin position="419"/>
        <end position="435"/>
    </location>
</feature>
<evidence type="ECO:0000256" key="12">
    <source>
        <dbReference type="ARBA" id="ARBA00022844"/>
    </source>
</evidence>
<evidence type="ECO:0000256" key="17">
    <source>
        <dbReference type="SAM" id="MobiDB-lite"/>
    </source>
</evidence>
<keyword evidence="12" id="KW-0946">Virion</keyword>
<keyword evidence="11" id="KW-0862">Zinc</keyword>
<dbReference type="EMBL" id="OR208179">
    <property type="protein sequence ID" value="WNH14478.1"/>
    <property type="molecule type" value="Genomic_DNA"/>
</dbReference>
<dbReference type="GO" id="GO:0075732">
    <property type="term" value="P:viral penetration into host nucleus"/>
    <property type="evidence" value="ECO:0007669"/>
    <property type="project" value="UniProtKB-KW"/>
</dbReference>
<dbReference type="SUPFAM" id="SSF57756">
    <property type="entry name" value="Retrovirus zinc finger-like domains"/>
    <property type="match status" value="1"/>
</dbReference>
<dbReference type="GO" id="GO:0003676">
    <property type="term" value="F:nucleic acid binding"/>
    <property type="evidence" value="ECO:0007669"/>
    <property type="project" value="InterPro"/>
</dbReference>
<evidence type="ECO:0000256" key="13">
    <source>
        <dbReference type="ARBA" id="ARBA00023296"/>
    </source>
</evidence>
<evidence type="ECO:0000256" key="15">
    <source>
        <dbReference type="ARBA" id="ARBA00031336"/>
    </source>
</evidence>
<proteinExistence type="inferred from homology"/>
<evidence type="ECO:0000256" key="6">
    <source>
        <dbReference type="ARBA" id="ARBA00022561"/>
    </source>
</evidence>
<evidence type="ECO:0000256" key="2">
    <source>
        <dbReference type="ARBA" id="ARBA00004328"/>
    </source>
</evidence>
<evidence type="ECO:0000259" key="18">
    <source>
        <dbReference type="PROSITE" id="PS50158"/>
    </source>
</evidence>
<dbReference type="SMART" id="SM00343">
    <property type="entry name" value="ZnF_C2HC"/>
    <property type="match status" value="1"/>
</dbReference>
<dbReference type="GO" id="GO:0008270">
    <property type="term" value="F:zinc ion binding"/>
    <property type="evidence" value="ECO:0007669"/>
    <property type="project" value="UniProtKB-KW"/>
</dbReference>
<keyword evidence="5" id="KW-1163">Viral penetration into host nucleus</keyword>
<keyword evidence="7" id="KW-1048">Host nucleus</keyword>
<feature type="region of interest" description="Disordered" evidence="17">
    <location>
        <begin position="62"/>
        <end position="121"/>
    </location>
</feature>
<evidence type="ECO:0000256" key="8">
    <source>
        <dbReference type="ARBA" id="ARBA00022723"/>
    </source>
</evidence>
<dbReference type="InterPro" id="IPR036875">
    <property type="entry name" value="Znf_CCHC_sf"/>
</dbReference>
<dbReference type="GO" id="GO:0043657">
    <property type="term" value="C:host cell"/>
    <property type="evidence" value="ECO:0007669"/>
    <property type="project" value="GOC"/>
</dbReference>
<evidence type="ECO:0000256" key="3">
    <source>
        <dbReference type="ARBA" id="ARBA00006778"/>
    </source>
</evidence>
<evidence type="ECO:0000256" key="7">
    <source>
        <dbReference type="ARBA" id="ARBA00022562"/>
    </source>
</evidence>
<gene>
    <name evidence="19" type="primary">orf4</name>
</gene>